<feature type="transmembrane region" description="Helical" evidence="2">
    <location>
        <begin position="155"/>
        <end position="175"/>
    </location>
</feature>
<sequence>MLDVLCLHLLHNSDLMAALTKEKPITADKNVYTKQADYTKAWKHGKNGKNIHYTKQYKCHEPLLQRHRNPDINYNKKQFKEEKHRCYNDERSVPNEENGEKEKQVPIKKFDKKINTSYTPFTLGLHVLIIFQHIYTLYTTPTSSIPLRFASFTQLVYVTTTCFHIATLLASIFKIIKLERAFVLYGTWVIWIGWAMCLWLIRPEDRPDLFRALTANGGGGINRYYVNLNGSYDIEDLLAPMDVSPFLMHGKWSTTTLPIISFFLLLVIRRNHWGLITWEHLVLLDYSRTLKWYRTWCVAGAGAGWMLTWEAAKFWLLRIPFSEGEMILHRTDLPTFPGVFNVLWASSIAGILMVCWWSFWTFQYRGVVWKKEFKEGVVVWSSSDGLVCVGAISC</sequence>
<keyword evidence="2" id="KW-1133">Transmembrane helix</keyword>
<dbReference type="OrthoDB" id="2230209at2759"/>
<dbReference type="OMA" id="CYNDERS"/>
<organism evidence="3 4">
    <name type="scientific">Rhizophagus irregularis (strain DAOM 197198w)</name>
    <name type="common">Glomus intraradices</name>
    <dbReference type="NCBI Taxonomy" id="1432141"/>
    <lineage>
        <taxon>Eukaryota</taxon>
        <taxon>Fungi</taxon>
        <taxon>Fungi incertae sedis</taxon>
        <taxon>Mucoromycota</taxon>
        <taxon>Glomeromycotina</taxon>
        <taxon>Glomeromycetes</taxon>
        <taxon>Glomerales</taxon>
        <taxon>Glomeraceae</taxon>
        <taxon>Rhizophagus</taxon>
    </lineage>
</organism>
<comment type="caution">
    <text evidence="3">The sequence shown here is derived from an EMBL/GenBank/DDBJ whole genome shotgun (WGS) entry which is preliminary data.</text>
</comment>
<dbReference type="HOGENOM" id="CLU_700482_0_0_1"/>
<name>A0A015LK70_RHIIW</name>
<keyword evidence="2" id="KW-0812">Transmembrane</keyword>
<evidence type="ECO:0000313" key="3">
    <source>
        <dbReference type="EMBL" id="EXX55168.1"/>
    </source>
</evidence>
<keyword evidence="2" id="KW-0472">Membrane</keyword>
<evidence type="ECO:0000256" key="1">
    <source>
        <dbReference type="SAM" id="MobiDB-lite"/>
    </source>
</evidence>
<dbReference type="AlphaFoldDB" id="A0A015LK70"/>
<dbReference type="Proteomes" id="UP000022910">
    <property type="component" value="Unassembled WGS sequence"/>
</dbReference>
<protein>
    <submittedName>
        <fullName evidence="3">Uncharacterized protein</fullName>
    </submittedName>
</protein>
<feature type="transmembrane region" description="Helical" evidence="2">
    <location>
        <begin position="296"/>
        <end position="316"/>
    </location>
</feature>
<feature type="transmembrane region" description="Helical" evidence="2">
    <location>
        <begin position="182"/>
        <end position="201"/>
    </location>
</feature>
<keyword evidence="4" id="KW-1185">Reference proteome</keyword>
<feature type="region of interest" description="Disordered" evidence="1">
    <location>
        <begin position="83"/>
        <end position="104"/>
    </location>
</feature>
<reference evidence="3 4" key="1">
    <citation type="submission" date="2014-02" db="EMBL/GenBank/DDBJ databases">
        <title>Single nucleus genome sequencing reveals high similarity among nuclei of an endomycorrhizal fungus.</title>
        <authorList>
            <person name="Lin K."/>
            <person name="Geurts R."/>
            <person name="Zhang Z."/>
            <person name="Limpens E."/>
            <person name="Saunders D.G."/>
            <person name="Mu D."/>
            <person name="Pang E."/>
            <person name="Cao H."/>
            <person name="Cha H."/>
            <person name="Lin T."/>
            <person name="Zhou Q."/>
            <person name="Shang Y."/>
            <person name="Li Y."/>
            <person name="Ivanov S."/>
            <person name="Sharma T."/>
            <person name="Velzen R.V."/>
            <person name="Ruijter N.D."/>
            <person name="Aanen D.K."/>
            <person name="Win J."/>
            <person name="Kamoun S."/>
            <person name="Bisseling T."/>
            <person name="Huang S."/>
        </authorList>
    </citation>
    <scope>NUCLEOTIDE SEQUENCE [LARGE SCALE GENOMIC DNA]</scope>
    <source>
        <strain evidence="4">DAOM197198w</strain>
    </source>
</reference>
<evidence type="ECO:0000313" key="4">
    <source>
        <dbReference type="Proteomes" id="UP000022910"/>
    </source>
</evidence>
<dbReference type="EMBL" id="JEMT01028296">
    <property type="protein sequence ID" value="EXX55168.1"/>
    <property type="molecule type" value="Genomic_DNA"/>
</dbReference>
<feature type="transmembrane region" description="Helical" evidence="2">
    <location>
        <begin position="250"/>
        <end position="268"/>
    </location>
</feature>
<feature type="transmembrane region" description="Helical" evidence="2">
    <location>
        <begin position="336"/>
        <end position="360"/>
    </location>
</feature>
<gene>
    <name evidence="3" type="ORF">RirG_227720</name>
</gene>
<feature type="transmembrane region" description="Helical" evidence="2">
    <location>
        <begin position="118"/>
        <end position="135"/>
    </location>
</feature>
<accession>A0A015LK70</accession>
<proteinExistence type="predicted"/>
<evidence type="ECO:0000256" key="2">
    <source>
        <dbReference type="SAM" id="Phobius"/>
    </source>
</evidence>